<name>A0AC34RFA8_9BILA</name>
<accession>A0AC34RFA8</accession>
<evidence type="ECO:0000313" key="1">
    <source>
        <dbReference type="Proteomes" id="UP000887576"/>
    </source>
</evidence>
<protein>
    <submittedName>
        <fullName evidence="2">ANK_REP_REGION domain-containing protein</fullName>
    </submittedName>
</protein>
<evidence type="ECO:0000313" key="2">
    <source>
        <dbReference type="WBParaSite" id="JU765_v2.g6186.t1"/>
    </source>
</evidence>
<dbReference type="Proteomes" id="UP000887576">
    <property type="component" value="Unplaced"/>
</dbReference>
<organism evidence="1 2">
    <name type="scientific">Panagrolaimus sp. JU765</name>
    <dbReference type="NCBI Taxonomy" id="591449"/>
    <lineage>
        <taxon>Eukaryota</taxon>
        <taxon>Metazoa</taxon>
        <taxon>Ecdysozoa</taxon>
        <taxon>Nematoda</taxon>
        <taxon>Chromadorea</taxon>
        <taxon>Rhabditida</taxon>
        <taxon>Tylenchina</taxon>
        <taxon>Panagrolaimomorpha</taxon>
        <taxon>Panagrolaimoidea</taxon>
        <taxon>Panagrolaimidae</taxon>
        <taxon>Panagrolaimus</taxon>
    </lineage>
</organism>
<dbReference type="WBParaSite" id="JU765_v2.g6186.t1">
    <property type="protein sequence ID" value="JU765_v2.g6186.t1"/>
    <property type="gene ID" value="JU765_v2.g6186"/>
</dbReference>
<proteinExistence type="predicted"/>
<reference evidence="2" key="1">
    <citation type="submission" date="2022-11" db="UniProtKB">
        <authorList>
            <consortium name="WormBaseParasite"/>
        </authorList>
    </citation>
    <scope>IDENTIFICATION</scope>
</reference>
<sequence>MGRIFDYPTQPRPDTALHVTRSNEFLDQKVNYSKEYYSATLPTYPRETIPLSSIPLNETEIISTECCSCPFRMVKNGHLACLQKVPKEMLYQVDIENRTMLHLAIKHGHVDIVDYLLEKANDMADIENNLKETPLLIAAANGRPDLMDRLLKAPLKICIPRAMHRDINGTSCLMAAVTKNDNDTALWLLRRFGRQLAMLPNESNLLPIHIAALNGNLEFIRIVTKYDQRMANYKDKYGCTPSTYAAQGGNLDCLRYLIEKARADISVLTAKGQSLLHVAALSGHVPIIRWLRTASRSGSDAVLWPTYDKANVIHCAAFGGHIPVVKLLLDLWPKKRRKTILAMGDSRGNTALHLAVINNQLSMVKYLIEVGASITSTNFAGQTAEQIAIMRGYTNIAQCILFSGKHMKKNKKFSHSCSDLVYAATSSALLDSQHFPNNSFVDTTLSGPKSYKRSDTLDSSSGFLSGGDESTHNNLSSTSKKVEISTQTEAEHFTESKVSNFNTDEWHGEALAAVEEIDKVLDALGD</sequence>